<comment type="caution">
    <text evidence="10">The sequence shown here is derived from an EMBL/GenBank/DDBJ whole genome shotgun (WGS) entry which is preliminary data.</text>
</comment>
<name>A0ABN1F3A2_9PROT</name>
<keyword evidence="3 7" id="KW-0808">Transferase</keyword>
<dbReference type="Proteomes" id="UP001499951">
    <property type="component" value="Unassembled WGS sequence"/>
</dbReference>
<evidence type="ECO:0000256" key="4">
    <source>
        <dbReference type="ARBA" id="ARBA00022695"/>
    </source>
</evidence>
<dbReference type="Pfam" id="PF01138">
    <property type="entry name" value="RNase_PH"/>
    <property type="match status" value="2"/>
</dbReference>
<dbReference type="EC" id="2.7.7.8" evidence="7"/>
<evidence type="ECO:0000313" key="10">
    <source>
        <dbReference type="EMBL" id="GAA0581292.1"/>
    </source>
</evidence>
<dbReference type="SMART" id="SM00316">
    <property type="entry name" value="S1"/>
    <property type="match status" value="1"/>
</dbReference>
<dbReference type="CDD" id="cd11364">
    <property type="entry name" value="RNase_PH_PNPase_2"/>
    <property type="match status" value="1"/>
</dbReference>
<keyword evidence="4 7" id="KW-0548">Nucleotidyltransferase</keyword>
<comment type="cofactor">
    <cofactor evidence="7">
        <name>Mg(2+)</name>
        <dbReference type="ChEBI" id="CHEBI:18420"/>
    </cofactor>
</comment>
<dbReference type="SUPFAM" id="SSF54791">
    <property type="entry name" value="Eukaryotic type KH-domain (KH-domain type I)"/>
    <property type="match status" value="1"/>
</dbReference>
<feature type="binding site" evidence="7">
    <location>
        <position position="490"/>
    </location>
    <ligand>
        <name>Mg(2+)</name>
        <dbReference type="ChEBI" id="CHEBI:18420"/>
    </ligand>
</feature>
<dbReference type="Pfam" id="PF03725">
    <property type="entry name" value="RNase_PH_C"/>
    <property type="match status" value="2"/>
</dbReference>
<dbReference type="RefSeq" id="WP_166935019.1">
    <property type="nucleotide sequence ID" value="NZ_BAAADD010000009.1"/>
</dbReference>
<dbReference type="InterPro" id="IPR015848">
    <property type="entry name" value="PNPase_PH_RNA-bd_bac/org-type"/>
</dbReference>
<dbReference type="Gene3D" id="2.40.50.140">
    <property type="entry name" value="Nucleic acid-binding proteins"/>
    <property type="match status" value="1"/>
</dbReference>
<keyword evidence="5 7" id="KW-0460">Magnesium</keyword>
<evidence type="ECO:0000256" key="3">
    <source>
        <dbReference type="ARBA" id="ARBA00022679"/>
    </source>
</evidence>
<dbReference type="EMBL" id="BAAADD010000009">
    <property type="protein sequence ID" value="GAA0581292.1"/>
    <property type="molecule type" value="Genomic_DNA"/>
</dbReference>
<keyword evidence="7" id="KW-0479">Metal-binding</keyword>
<feature type="domain" description="S1 motif" evidence="9">
    <location>
        <begin position="620"/>
        <end position="688"/>
    </location>
</feature>
<dbReference type="NCBIfam" id="TIGR03591">
    <property type="entry name" value="polynuc_phos"/>
    <property type="match status" value="1"/>
</dbReference>
<keyword evidence="6 7" id="KW-0694">RNA-binding</keyword>
<proteinExistence type="inferred from homology"/>
<feature type="compositionally biased region" description="Basic and acidic residues" evidence="8">
    <location>
        <begin position="723"/>
        <end position="734"/>
    </location>
</feature>
<feature type="compositionally biased region" description="Basic and acidic residues" evidence="8">
    <location>
        <begin position="743"/>
        <end position="760"/>
    </location>
</feature>
<dbReference type="NCBIfam" id="NF008805">
    <property type="entry name" value="PRK11824.1"/>
    <property type="match status" value="1"/>
</dbReference>
<feature type="binding site" evidence="7">
    <location>
        <position position="484"/>
    </location>
    <ligand>
        <name>Mg(2+)</name>
        <dbReference type="ChEBI" id="CHEBI:18420"/>
    </ligand>
</feature>
<dbReference type="InterPro" id="IPR036612">
    <property type="entry name" value="KH_dom_type_1_sf"/>
</dbReference>
<evidence type="ECO:0000256" key="5">
    <source>
        <dbReference type="ARBA" id="ARBA00022842"/>
    </source>
</evidence>
<gene>
    <name evidence="7 10" type="primary">pnp</name>
    <name evidence="10" type="ORF">GCM10008942_32680</name>
</gene>
<reference evidence="10 11" key="1">
    <citation type="journal article" date="2019" name="Int. J. Syst. Evol. Microbiol.">
        <title>The Global Catalogue of Microorganisms (GCM) 10K type strain sequencing project: providing services to taxonomists for standard genome sequencing and annotation.</title>
        <authorList>
            <consortium name="The Broad Institute Genomics Platform"/>
            <consortium name="The Broad Institute Genome Sequencing Center for Infectious Disease"/>
            <person name="Wu L."/>
            <person name="Ma J."/>
        </authorList>
    </citation>
    <scope>NUCLEOTIDE SEQUENCE [LARGE SCALE GENOMIC DNA]</scope>
    <source>
        <strain evidence="10 11">JCM 15089</strain>
    </source>
</reference>
<dbReference type="PROSITE" id="PS50084">
    <property type="entry name" value="KH_TYPE_1"/>
    <property type="match status" value="1"/>
</dbReference>
<evidence type="ECO:0000256" key="8">
    <source>
        <dbReference type="SAM" id="MobiDB-lite"/>
    </source>
</evidence>
<evidence type="ECO:0000256" key="1">
    <source>
        <dbReference type="ARBA" id="ARBA00007404"/>
    </source>
</evidence>
<dbReference type="PROSITE" id="PS50126">
    <property type="entry name" value="S1"/>
    <property type="match status" value="1"/>
</dbReference>
<dbReference type="PANTHER" id="PTHR11252">
    <property type="entry name" value="POLYRIBONUCLEOTIDE NUCLEOTIDYLTRANSFERASE"/>
    <property type="match status" value="1"/>
</dbReference>
<comment type="subcellular location">
    <subcellularLocation>
        <location evidence="7">Cytoplasm</location>
    </subcellularLocation>
</comment>
<dbReference type="InterPro" id="IPR027408">
    <property type="entry name" value="PNPase/RNase_PH_dom_sf"/>
</dbReference>
<dbReference type="Pfam" id="PF00575">
    <property type="entry name" value="S1"/>
    <property type="match status" value="1"/>
</dbReference>
<keyword evidence="11" id="KW-1185">Reference proteome</keyword>
<comment type="similarity">
    <text evidence="1 7">Belongs to the polyribonucleotide nucleotidyltransferase family.</text>
</comment>
<dbReference type="SUPFAM" id="SSF54211">
    <property type="entry name" value="Ribosomal protein S5 domain 2-like"/>
    <property type="match status" value="2"/>
</dbReference>
<dbReference type="Pfam" id="PF00013">
    <property type="entry name" value="KH_1"/>
    <property type="match status" value="1"/>
</dbReference>
<dbReference type="InterPro" id="IPR020568">
    <property type="entry name" value="Ribosomal_Su5_D2-typ_SF"/>
</dbReference>
<dbReference type="InterPro" id="IPR036345">
    <property type="entry name" value="ExoRNase_PH_dom2_sf"/>
</dbReference>
<dbReference type="PIRSF" id="PIRSF005499">
    <property type="entry name" value="PNPase"/>
    <property type="match status" value="1"/>
</dbReference>
<protein>
    <recommendedName>
        <fullName evidence="7">Polyribonucleotide nucleotidyltransferase</fullName>
        <ecNumber evidence="7">2.7.7.8</ecNumber>
    </recommendedName>
    <alternativeName>
        <fullName evidence="7">Polynucleotide phosphorylase</fullName>
        <shortName evidence="7">PNPase</shortName>
    </alternativeName>
</protein>
<dbReference type="InterPro" id="IPR012162">
    <property type="entry name" value="PNPase"/>
</dbReference>
<comment type="function">
    <text evidence="7">Involved in mRNA degradation. Catalyzes the phosphorolysis of single-stranded polyribonucleotides processively in the 3'- to 5'-direction.</text>
</comment>
<evidence type="ECO:0000259" key="9">
    <source>
        <dbReference type="PROSITE" id="PS50126"/>
    </source>
</evidence>
<evidence type="ECO:0000256" key="2">
    <source>
        <dbReference type="ARBA" id="ARBA00022490"/>
    </source>
</evidence>
<evidence type="ECO:0000256" key="6">
    <source>
        <dbReference type="ARBA" id="ARBA00022884"/>
    </source>
</evidence>
<dbReference type="Pfam" id="PF03726">
    <property type="entry name" value="PNPase"/>
    <property type="match status" value="1"/>
</dbReference>
<dbReference type="SUPFAM" id="SSF55666">
    <property type="entry name" value="Ribonuclease PH domain 2-like"/>
    <property type="match status" value="2"/>
</dbReference>
<dbReference type="InterPro" id="IPR012340">
    <property type="entry name" value="NA-bd_OB-fold"/>
</dbReference>
<comment type="catalytic activity">
    <reaction evidence="7">
        <text>RNA(n+1) + phosphate = RNA(n) + a ribonucleoside 5'-diphosphate</text>
        <dbReference type="Rhea" id="RHEA:22096"/>
        <dbReference type="Rhea" id="RHEA-COMP:14527"/>
        <dbReference type="Rhea" id="RHEA-COMP:17342"/>
        <dbReference type="ChEBI" id="CHEBI:43474"/>
        <dbReference type="ChEBI" id="CHEBI:57930"/>
        <dbReference type="ChEBI" id="CHEBI:140395"/>
        <dbReference type="EC" id="2.7.7.8"/>
    </reaction>
</comment>
<dbReference type="InterPro" id="IPR004088">
    <property type="entry name" value="KH_dom_type_1"/>
</dbReference>
<evidence type="ECO:0000313" key="11">
    <source>
        <dbReference type="Proteomes" id="UP001499951"/>
    </source>
</evidence>
<dbReference type="CDD" id="cd04472">
    <property type="entry name" value="S1_PNPase"/>
    <property type="match status" value="1"/>
</dbReference>
<dbReference type="CDD" id="cd11363">
    <property type="entry name" value="RNase_PH_PNPase_1"/>
    <property type="match status" value="1"/>
</dbReference>
<accession>A0ABN1F3A2</accession>
<dbReference type="SUPFAM" id="SSF50249">
    <property type="entry name" value="Nucleic acid-binding proteins"/>
    <property type="match status" value="1"/>
</dbReference>
<sequence>MFNITREEIEWGGRKLTLETGRIARQADGAVLATYGETVVLATVVGAKQPKPGIDFFPLTVNYQEKYFAAGKIPGGYFKREGRPTERETLTSRLIDRPIRPLFADGYKNETQVIITVLSHDMENDPDIVALVAASAALTISGIPFMGPIAGARVGYIDGEYVLNTPVDKLPESKLDLVVAGTADAVLMVESEAQELSESEMLGAVMFGHKSMQPVIDMIIRMAEKCAKEPRELPVNDTKEIIEKVKAFSSADLLAAFHISEKQTRYAKKDEIKAKAVAEFVGEGKLDEQKFNSVWHEVEAQVMRNMVLDTKKRIDGRDLVTVRPILAQVGVLPRTHGSALFTRGETQALVVATLGTGEDEQFVDSLEGTFKQHFMLHYNFPPYSVGETGRMGSPGRREIGHGKLAWRAIHPLLPKKDEFPYTLRVVSEITESNGSSSMATVCGTSLALMDAGVPLAKPTAGIAMGLILEGDRYVVLSDIMGDEDHLGDMDFKVAGSENGVTALQMDIKISGITEEIMRTALDQAKAGRLHILGEMAKAITHSRDELGEHAPRIETIKIPTDKIREVIGSGGKVIREIVEKTGAKINIEDDGTVKIASADGESIRAALKWIKSIVAEPEVGEIYDGKVVKVMDFGAFVNFFGPRDGLVHISELAPKRVAKTTDVVKEGDTVKVKLLGFDDRGKVRLSMKVVDQTTGEDITEKLKAEAAANGQPFEEDQGGHGGGHREHRDRGGRGRRDHHGRGHREEGGAPEAKTEEPKDE</sequence>
<dbReference type="InterPro" id="IPR003029">
    <property type="entry name" value="S1_domain"/>
</dbReference>
<dbReference type="SMART" id="SM00322">
    <property type="entry name" value="KH"/>
    <property type="match status" value="1"/>
</dbReference>
<dbReference type="HAMAP" id="MF_01595">
    <property type="entry name" value="PNPase"/>
    <property type="match status" value="1"/>
</dbReference>
<evidence type="ECO:0000256" key="7">
    <source>
        <dbReference type="HAMAP-Rule" id="MF_01595"/>
    </source>
</evidence>
<dbReference type="CDD" id="cd02393">
    <property type="entry name" value="KH-I_PNPase"/>
    <property type="match status" value="1"/>
</dbReference>
<dbReference type="Gene3D" id="3.30.230.70">
    <property type="entry name" value="GHMP Kinase, N-terminal domain"/>
    <property type="match status" value="2"/>
</dbReference>
<dbReference type="PANTHER" id="PTHR11252:SF0">
    <property type="entry name" value="POLYRIBONUCLEOTIDE NUCLEOTIDYLTRANSFERASE 1, MITOCHONDRIAL"/>
    <property type="match status" value="1"/>
</dbReference>
<dbReference type="Gene3D" id="3.30.1370.10">
    <property type="entry name" value="K Homology domain, type 1"/>
    <property type="match status" value="1"/>
</dbReference>
<dbReference type="InterPro" id="IPR004087">
    <property type="entry name" value="KH_dom"/>
</dbReference>
<keyword evidence="2 7" id="KW-0963">Cytoplasm</keyword>
<dbReference type="InterPro" id="IPR001247">
    <property type="entry name" value="ExoRNase_PH_dom1"/>
</dbReference>
<dbReference type="InterPro" id="IPR015847">
    <property type="entry name" value="ExoRNase_PH_dom2"/>
</dbReference>
<organism evidence="10 11">
    <name type="scientific">Rhizomicrobium electricum</name>
    <dbReference type="NCBI Taxonomy" id="480070"/>
    <lineage>
        <taxon>Bacteria</taxon>
        <taxon>Pseudomonadati</taxon>
        <taxon>Pseudomonadota</taxon>
        <taxon>Alphaproteobacteria</taxon>
        <taxon>Micropepsales</taxon>
        <taxon>Micropepsaceae</taxon>
        <taxon>Rhizomicrobium</taxon>
    </lineage>
</organism>
<feature type="region of interest" description="Disordered" evidence="8">
    <location>
        <begin position="706"/>
        <end position="760"/>
    </location>
</feature>